<organism evidence="7 8">
    <name type="scientific">Cognatishimia maritima</name>
    <dbReference type="NCBI Taxonomy" id="870908"/>
    <lineage>
        <taxon>Bacteria</taxon>
        <taxon>Pseudomonadati</taxon>
        <taxon>Pseudomonadota</taxon>
        <taxon>Alphaproteobacteria</taxon>
        <taxon>Rhodobacterales</taxon>
        <taxon>Paracoccaceae</taxon>
        <taxon>Cognatishimia</taxon>
    </lineage>
</organism>
<feature type="binding site" evidence="5">
    <location>
        <position position="240"/>
    </location>
    <ligand>
        <name>substrate</name>
    </ligand>
</feature>
<evidence type="ECO:0000256" key="5">
    <source>
        <dbReference type="PIRSR" id="PIRSR039026-2"/>
    </source>
</evidence>
<keyword evidence="3" id="KW-0574">Periplasm</keyword>
<dbReference type="InterPro" id="IPR006311">
    <property type="entry name" value="TAT_signal"/>
</dbReference>
<dbReference type="RefSeq" id="WP_072789568.1">
    <property type="nucleotide sequence ID" value="NZ_FQWM01000001.1"/>
</dbReference>
<dbReference type="GO" id="GO:0031317">
    <property type="term" value="C:tripartite ATP-independent periplasmic transporter complex"/>
    <property type="evidence" value="ECO:0007669"/>
    <property type="project" value="InterPro"/>
</dbReference>
<feature type="binding site" evidence="4">
    <location>
        <position position="156"/>
    </location>
    <ligand>
        <name>substrate</name>
    </ligand>
</feature>
<dbReference type="Gene3D" id="3.40.190.170">
    <property type="entry name" value="Bacterial extracellular solute-binding protein, family 7"/>
    <property type="match status" value="1"/>
</dbReference>
<reference evidence="8" key="1">
    <citation type="submission" date="2016-11" db="EMBL/GenBank/DDBJ databases">
        <authorList>
            <person name="Varghese N."/>
            <person name="Submissions S."/>
        </authorList>
    </citation>
    <scope>NUCLEOTIDE SEQUENCE [LARGE SCALE GENOMIC DNA]</scope>
    <source>
        <strain evidence="8">DSM 28223</strain>
    </source>
</reference>
<sequence length="361" mass="38663">MDRRSFLKTSALGGTAAAATTLAAPAYAQGNRTLTMVTSWPRGFAVLDDAASYMAQMVGEMSGGSLTIDKKAPGELVGALEVFDAVTSGQADMYHSADYYFGGQHPAYSYFTAVPFGGTAQEVTNWYYHGGGEQLHDELGEIFNLKGLLAGNSGSQSGGWFRNEIKSAADFNGLKFRMPGQGGEVLGKLGASVQNIPGGELYQALSSGALDGLEWVGPMADERAGFQEVAKVYYAAGFHEPGSALSSSVNLDVWNELSDQHKAILRYASMATTYLQLSETLANNGAALARLQAQGVKVLQFSDDVWDAFGKAAAEVKDQYMDDELYARVRTSFEESLATSASWINKSDGYYVEQRVRVLGG</sequence>
<dbReference type="NCBIfam" id="TIGR01409">
    <property type="entry name" value="TAT_signal_seq"/>
    <property type="match status" value="1"/>
</dbReference>
<dbReference type="OrthoDB" id="9780733at2"/>
<dbReference type="PIRSF" id="PIRSF039026">
    <property type="entry name" value="SiaP"/>
    <property type="match status" value="1"/>
</dbReference>
<dbReference type="PANTHER" id="PTHR33376">
    <property type="match status" value="1"/>
</dbReference>
<dbReference type="Gene3D" id="3.40.190.10">
    <property type="entry name" value="Periplasmic binding protein-like II"/>
    <property type="match status" value="1"/>
</dbReference>
<evidence type="ECO:0000256" key="1">
    <source>
        <dbReference type="ARBA" id="ARBA00004418"/>
    </source>
</evidence>
<dbReference type="EMBL" id="FQWM01000001">
    <property type="protein sequence ID" value="SHG27927.1"/>
    <property type="molecule type" value="Genomic_DNA"/>
</dbReference>
<accession>A0A1M5II40</accession>
<dbReference type="AlphaFoldDB" id="A0A1M5II40"/>
<dbReference type="STRING" id="870908.SAMN04488044_0338"/>
<dbReference type="PANTHER" id="PTHR33376:SF5">
    <property type="entry name" value="EXTRACYTOPLASMIC SOLUTE RECEPTOR PROTEIN"/>
    <property type="match status" value="1"/>
</dbReference>
<dbReference type="CDD" id="cd13604">
    <property type="entry name" value="PBP2_TRAP_ketoacid_lactate_like"/>
    <property type="match status" value="1"/>
</dbReference>
<evidence type="ECO:0000256" key="2">
    <source>
        <dbReference type="ARBA" id="ARBA00022729"/>
    </source>
</evidence>
<dbReference type="InterPro" id="IPR026289">
    <property type="entry name" value="SBP_TakP-like"/>
</dbReference>
<comment type="subcellular location">
    <subcellularLocation>
        <location evidence="1">Periplasm</location>
    </subcellularLocation>
</comment>
<dbReference type="InterPro" id="IPR038404">
    <property type="entry name" value="TRAP_DctP_sf"/>
</dbReference>
<keyword evidence="8" id="KW-1185">Reference proteome</keyword>
<protein>
    <submittedName>
        <fullName evidence="7">Tat (Twin-arginine translocation) pathway signal sequence</fullName>
    </submittedName>
</protein>
<dbReference type="PROSITE" id="PS51318">
    <property type="entry name" value="TAT"/>
    <property type="match status" value="1"/>
</dbReference>
<evidence type="ECO:0000256" key="6">
    <source>
        <dbReference type="SAM" id="SignalP"/>
    </source>
</evidence>
<dbReference type="GO" id="GO:0042597">
    <property type="term" value="C:periplasmic space"/>
    <property type="evidence" value="ECO:0007669"/>
    <property type="project" value="UniProtKB-SubCell"/>
</dbReference>
<feature type="chain" id="PRO_5013200416" evidence="6">
    <location>
        <begin position="29"/>
        <end position="361"/>
    </location>
</feature>
<dbReference type="InterPro" id="IPR019546">
    <property type="entry name" value="TAT_signal_bac_arc"/>
</dbReference>
<evidence type="ECO:0000256" key="3">
    <source>
        <dbReference type="ARBA" id="ARBA00022764"/>
    </source>
</evidence>
<keyword evidence="2 6" id="KW-0732">Signal</keyword>
<dbReference type="Proteomes" id="UP000184211">
    <property type="component" value="Unassembled WGS sequence"/>
</dbReference>
<name>A0A1M5II40_9RHOB</name>
<evidence type="ECO:0000256" key="4">
    <source>
        <dbReference type="PIRSR" id="PIRSR039026-1"/>
    </source>
</evidence>
<dbReference type="InterPro" id="IPR018389">
    <property type="entry name" value="DctP_fam"/>
</dbReference>
<feature type="binding site" evidence="4">
    <location>
        <position position="177"/>
    </location>
    <ligand>
        <name>substrate</name>
    </ligand>
</feature>
<evidence type="ECO:0000313" key="8">
    <source>
        <dbReference type="Proteomes" id="UP000184211"/>
    </source>
</evidence>
<feature type="binding site" evidence="5">
    <location>
        <position position="214"/>
    </location>
    <ligand>
        <name>substrate</name>
    </ligand>
</feature>
<feature type="signal peptide" evidence="6">
    <location>
        <begin position="1"/>
        <end position="28"/>
    </location>
</feature>
<proteinExistence type="predicted"/>
<gene>
    <name evidence="7" type="ORF">SAMN04488044_0338</name>
</gene>
<dbReference type="GO" id="GO:0055085">
    <property type="term" value="P:transmembrane transport"/>
    <property type="evidence" value="ECO:0007669"/>
    <property type="project" value="InterPro"/>
</dbReference>
<feature type="binding site" evidence="5">
    <location>
        <position position="215"/>
    </location>
    <ligand>
        <name>Na(+)</name>
        <dbReference type="ChEBI" id="CHEBI:29101"/>
    </ligand>
</feature>
<evidence type="ECO:0000313" key="7">
    <source>
        <dbReference type="EMBL" id="SHG27927.1"/>
    </source>
</evidence>
<dbReference type="Pfam" id="PF03480">
    <property type="entry name" value="DctP"/>
    <property type="match status" value="1"/>
</dbReference>
<keyword evidence="5" id="KW-0479">Metal-binding</keyword>
<dbReference type="GO" id="GO:0046872">
    <property type="term" value="F:metal ion binding"/>
    <property type="evidence" value="ECO:0007669"/>
    <property type="project" value="UniProtKB-KW"/>
</dbReference>